<feature type="region of interest" description="Disordered" evidence="1">
    <location>
        <begin position="107"/>
        <end position="146"/>
    </location>
</feature>
<feature type="compositionally biased region" description="Polar residues" evidence="1">
    <location>
        <begin position="135"/>
        <end position="145"/>
    </location>
</feature>
<protein>
    <submittedName>
        <fullName evidence="2">Uncharacterized protein</fullName>
    </submittedName>
</protein>
<dbReference type="Proteomes" id="UP000038009">
    <property type="component" value="Unassembled WGS sequence"/>
</dbReference>
<accession>A0A0N0P5V4</accession>
<feature type="compositionally biased region" description="Basic and acidic residues" evidence="1">
    <location>
        <begin position="107"/>
        <end position="126"/>
    </location>
</feature>
<dbReference type="OMA" id="NSRKPYF"/>
<keyword evidence="3" id="KW-1185">Reference proteome</keyword>
<evidence type="ECO:0000256" key="1">
    <source>
        <dbReference type="SAM" id="MobiDB-lite"/>
    </source>
</evidence>
<organism evidence="2 3">
    <name type="scientific">Leptomonas seymouri</name>
    <dbReference type="NCBI Taxonomy" id="5684"/>
    <lineage>
        <taxon>Eukaryota</taxon>
        <taxon>Discoba</taxon>
        <taxon>Euglenozoa</taxon>
        <taxon>Kinetoplastea</taxon>
        <taxon>Metakinetoplastina</taxon>
        <taxon>Trypanosomatida</taxon>
        <taxon>Trypanosomatidae</taxon>
        <taxon>Leishmaniinae</taxon>
        <taxon>Leptomonas</taxon>
    </lineage>
</organism>
<evidence type="ECO:0000313" key="3">
    <source>
        <dbReference type="Proteomes" id="UP000038009"/>
    </source>
</evidence>
<feature type="compositionally biased region" description="Basic and acidic residues" evidence="1">
    <location>
        <begin position="205"/>
        <end position="229"/>
    </location>
</feature>
<sequence>MTERSATPTLFIRCAGLHSRGELLHEFFYAHRAALGLEPFYEVSNSAPGSSSHQDANADAVPMSAKVERASSPRLPADFPVEVVYVRQSRKPYFLVEWRYPTKEELERQKTVDDDSAYKEKVRDSPTQEAVPPTAESNASSSQKRLPSEFLAQLAERTLSLGKKDESEGGLMWRGQPVMISVALAGMMVATERTKLELRDAQLKTQRVAEKRVRDQVEATSNEKGKSSEADQSTPSFVPRSVRRRA</sequence>
<dbReference type="VEuPathDB" id="TriTrypDB:Lsey_0111_0140"/>
<dbReference type="AlphaFoldDB" id="A0A0N0P5V4"/>
<dbReference type="OrthoDB" id="246298at2759"/>
<name>A0A0N0P5V4_LEPSE</name>
<feature type="region of interest" description="Disordered" evidence="1">
    <location>
        <begin position="205"/>
        <end position="246"/>
    </location>
</feature>
<proteinExistence type="predicted"/>
<gene>
    <name evidence="2" type="ORF">ABL78_4033</name>
</gene>
<evidence type="ECO:0000313" key="2">
    <source>
        <dbReference type="EMBL" id="KPI86899.1"/>
    </source>
</evidence>
<dbReference type="EMBL" id="LJSK01000111">
    <property type="protein sequence ID" value="KPI86899.1"/>
    <property type="molecule type" value="Genomic_DNA"/>
</dbReference>
<comment type="caution">
    <text evidence="2">The sequence shown here is derived from an EMBL/GenBank/DDBJ whole genome shotgun (WGS) entry which is preliminary data.</text>
</comment>
<reference evidence="2 3" key="1">
    <citation type="journal article" date="2015" name="PLoS Pathog.">
        <title>Leptomonas seymouri: Adaptations to the Dixenous Life Cycle Analyzed by Genome Sequencing, Transcriptome Profiling and Co-infection with Leishmania donovani.</title>
        <authorList>
            <person name="Kraeva N."/>
            <person name="Butenko A."/>
            <person name="Hlavacova J."/>
            <person name="Kostygov A."/>
            <person name="Myskova J."/>
            <person name="Grybchuk D."/>
            <person name="Lestinova T."/>
            <person name="Votypka J."/>
            <person name="Volf P."/>
            <person name="Opperdoes F."/>
            <person name="Flegontov P."/>
            <person name="Lukes J."/>
            <person name="Yurchenko V."/>
        </authorList>
    </citation>
    <scope>NUCLEOTIDE SEQUENCE [LARGE SCALE GENOMIC DNA]</scope>
    <source>
        <strain evidence="2 3">ATCC 30220</strain>
    </source>
</reference>